<dbReference type="Proteomes" id="UP001596364">
    <property type="component" value="Unassembled WGS sequence"/>
</dbReference>
<comment type="subcellular location">
    <subcellularLocation>
        <location evidence="1 9">Cell inner membrane</location>
        <topology evidence="1 9">Multi-pass membrane protein</topology>
    </subcellularLocation>
</comment>
<evidence type="ECO:0000256" key="2">
    <source>
        <dbReference type="ARBA" id="ARBA00022448"/>
    </source>
</evidence>
<organism evidence="11 12">
    <name type="scientific">Pseudobowmanella zhangzhouensis</name>
    <dbReference type="NCBI Taxonomy" id="1537679"/>
    <lineage>
        <taxon>Bacteria</taxon>
        <taxon>Pseudomonadati</taxon>
        <taxon>Pseudomonadota</taxon>
        <taxon>Gammaproteobacteria</taxon>
        <taxon>Alteromonadales</taxon>
        <taxon>Alteromonadaceae</taxon>
    </lineage>
</organism>
<comment type="caution">
    <text evidence="11">The sequence shown here is derived from an EMBL/GenBank/DDBJ whole genome shotgun (WGS) entry which is preliminary data.</text>
</comment>
<dbReference type="InterPro" id="IPR055348">
    <property type="entry name" value="DctQ"/>
</dbReference>
<dbReference type="Pfam" id="PF04290">
    <property type="entry name" value="DctQ"/>
    <property type="match status" value="1"/>
</dbReference>
<keyword evidence="12" id="KW-1185">Reference proteome</keyword>
<sequence length="150" mass="16939">MSWFGLVMVLLTLAVVVLRYGFDLGWVAMQETVMYLHACVFMLGASYTFSVDKHVRVDVFYSKMSANRQHWVNLCGGIFLLIPVCLFIFIASWEYVIAAWQTMERSNEAGGLPLVYALKTLILLFSGLMLLQGLADVLRHAIAIGQREAR</sequence>
<accession>A0ABW1XMB3</accession>
<evidence type="ECO:0000256" key="6">
    <source>
        <dbReference type="ARBA" id="ARBA00022989"/>
    </source>
</evidence>
<comment type="caution">
    <text evidence="9">Lacks conserved residue(s) required for the propagation of feature annotation.</text>
</comment>
<gene>
    <name evidence="11" type="ORF">ACFP85_12395</name>
</gene>
<evidence type="ECO:0000259" key="10">
    <source>
        <dbReference type="Pfam" id="PF04290"/>
    </source>
</evidence>
<keyword evidence="4 9" id="KW-0997">Cell inner membrane</keyword>
<keyword evidence="2 9" id="KW-0813">Transport</keyword>
<dbReference type="EMBL" id="JBHSUS010000001">
    <property type="protein sequence ID" value="MFC6440946.1"/>
    <property type="molecule type" value="Genomic_DNA"/>
</dbReference>
<evidence type="ECO:0000256" key="8">
    <source>
        <dbReference type="ARBA" id="ARBA00038436"/>
    </source>
</evidence>
<evidence type="ECO:0000256" key="3">
    <source>
        <dbReference type="ARBA" id="ARBA00022475"/>
    </source>
</evidence>
<dbReference type="RefSeq" id="WP_254426593.1">
    <property type="nucleotide sequence ID" value="NZ_JBHSUS010000001.1"/>
</dbReference>
<evidence type="ECO:0000313" key="12">
    <source>
        <dbReference type="Proteomes" id="UP001596364"/>
    </source>
</evidence>
<evidence type="ECO:0000256" key="7">
    <source>
        <dbReference type="ARBA" id="ARBA00023136"/>
    </source>
</evidence>
<evidence type="ECO:0000256" key="5">
    <source>
        <dbReference type="ARBA" id="ARBA00022692"/>
    </source>
</evidence>
<feature type="transmembrane region" description="Helical" evidence="9">
    <location>
        <begin position="113"/>
        <end position="131"/>
    </location>
</feature>
<keyword evidence="5 9" id="KW-0812">Transmembrane</keyword>
<evidence type="ECO:0000256" key="4">
    <source>
        <dbReference type="ARBA" id="ARBA00022519"/>
    </source>
</evidence>
<dbReference type="PANTHER" id="PTHR35011:SF4">
    <property type="entry name" value="SLL1102 PROTEIN"/>
    <property type="match status" value="1"/>
</dbReference>
<evidence type="ECO:0000313" key="11">
    <source>
        <dbReference type="EMBL" id="MFC6440946.1"/>
    </source>
</evidence>
<protein>
    <recommendedName>
        <fullName evidence="9">TRAP transporter small permease protein</fullName>
    </recommendedName>
</protein>
<proteinExistence type="inferred from homology"/>
<keyword evidence="7 9" id="KW-0472">Membrane</keyword>
<feature type="transmembrane region" description="Helical" evidence="9">
    <location>
        <begin position="71"/>
        <end position="93"/>
    </location>
</feature>
<keyword evidence="3" id="KW-1003">Cell membrane</keyword>
<dbReference type="PANTHER" id="PTHR35011">
    <property type="entry name" value="2,3-DIKETO-L-GULONATE TRAP TRANSPORTER SMALL PERMEASE PROTEIN YIAM"/>
    <property type="match status" value="1"/>
</dbReference>
<comment type="similarity">
    <text evidence="8 9">Belongs to the TRAP transporter small permease family.</text>
</comment>
<comment type="subunit">
    <text evidence="9">The complex comprises the extracytoplasmic solute receptor protein and the two transmembrane proteins.</text>
</comment>
<feature type="domain" description="Tripartite ATP-independent periplasmic transporters DctQ component" evidence="10">
    <location>
        <begin position="8"/>
        <end position="140"/>
    </location>
</feature>
<reference evidence="12" key="1">
    <citation type="journal article" date="2019" name="Int. J. Syst. Evol. Microbiol.">
        <title>The Global Catalogue of Microorganisms (GCM) 10K type strain sequencing project: providing services to taxonomists for standard genome sequencing and annotation.</title>
        <authorList>
            <consortium name="The Broad Institute Genomics Platform"/>
            <consortium name="The Broad Institute Genome Sequencing Center for Infectious Disease"/>
            <person name="Wu L."/>
            <person name="Ma J."/>
        </authorList>
    </citation>
    <scope>NUCLEOTIDE SEQUENCE [LARGE SCALE GENOMIC DNA]</scope>
    <source>
        <strain evidence="12">CGMCC 1.16031</strain>
    </source>
</reference>
<evidence type="ECO:0000256" key="1">
    <source>
        <dbReference type="ARBA" id="ARBA00004429"/>
    </source>
</evidence>
<dbReference type="InterPro" id="IPR007387">
    <property type="entry name" value="TRAP_DctQ"/>
</dbReference>
<name>A0ABW1XMB3_9ALTE</name>
<evidence type="ECO:0000256" key="9">
    <source>
        <dbReference type="RuleBase" id="RU369079"/>
    </source>
</evidence>
<comment type="function">
    <text evidence="9">Part of the tripartite ATP-independent periplasmic (TRAP) transport system.</text>
</comment>
<keyword evidence="6 9" id="KW-1133">Transmembrane helix</keyword>
<feature type="transmembrane region" description="Helical" evidence="9">
    <location>
        <begin position="35"/>
        <end position="51"/>
    </location>
</feature>